<dbReference type="GO" id="GO:0005509">
    <property type="term" value="F:calcium ion binding"/>
    <property type="evidence" value="ECO:0007669"/>
    <property type="project" value="InterPro"/>
</dbReference>
<protein>
    <recommendedName>
        <fullName evidence="2">EF-hand domain-containing protein</fullName>
    </recommendedName>
</protein>
<sequence length="169" mass="18215">MIEEAFRLIDKNGDGVLSRTEVIKAVRTNQSVRNILGLGGVVRQGACRFESRTREQFEAIFERLDADKSKTVSLDEFMRALLPTEPEAPPAPRGLTADAELISFTLDDMPVFVRTILSGGNSSAANWYQVVDALKGAGVMVPEPLVASVVMLPTPAVGVSRRGMVIGGL</sequence>
<dbReference type="Gene3D" id="1.10.238.10">
    <property type="entry name" value="EF-hand"/>
    <property type="match status" value="1"/>
</dbReference>
<dbReference type="InterPro" id="IPR011992">
    <property type="entry name" value="EF-hand-dom_pair"/>
</dbReference>
<evidence type="ECO:0000313" key="4">
    <source>
        <dbReference type="Proteomes" id="UP000037460"/>
    </source>
</evidence>
<dbReference type="InterPro" id="IPR002048">
    <property type="entry name" value="EF_hand_dom"/>
</dbReference>
<dbReference type="CDD" id="cd00051">
    <property type="entry name" value="EFh"/>
    <property type="match status" value="1"/>
</dbReference>
<feature type="domain" description="EF-hand" evidence="2">
    <location>
        <begin position="1"/>
        <end position="32"/>
    </location>
</feature>
<dbReference type="EMBL" id="JWZX01000392">
    <property type="protein sequence ID" value="KOO53076.1"/>
    <property type="molecule type" value="Genomic_DNA"/>
</dbReference>
<accession>A0A0M0LQ08</accession>
<reference evidence="4" key="1">
    <citation type="journal article" date="2015" name="PLoS Genet.">
        <title>Genome Sequence and Transcriptome Analyses of Chrysochromulina tobin: Metabolic Tools for Enhanced Algal Fitness in the Prominent Order Prymnesiales (Haptophyceae).</title>
        <authorList>
            <person name="Hovde B.T."/>
            <person name="Deodato C.R."/>
            <person name="Hunsperger H.M."/>
            <person name="Ryken S.A."/>
            <person name="Yost W."/>
            <person name="Jha R.K."/>
            <person name="Patterson J."/>
            <person name="Monnat R.J. Jr."/>
            <person name="Barlow S.B."/>
            <person name="Starkenburg S.R."/>
            <person name="Cattolico R.A."/>
        </authorList>
    </citation>
    <scope>NUCLEOTIDE SEQUENCE</scope>
    <source>
        <strain evidence="4">CCMP291</strain>
    </source>
</reference>
<dbReference type="SUPFAM" id="SSF47473">
    <property type="entry name" value="EF-hand"/>
    <property type="match status" value="1"/>
</dbReference>
<organism evidence="3 4">
    <name type="scientific">Chrysochromulina tobinii</name>
    <dbReference type="NCBI Taxonomy" id="1460289"/>
    <lineage>
        <taxon>Eukaryota</taxon>
        <taxon>Haptista</taxon>
        <taxon>Haptophyta</taxon>
        <taxon>Prymnesiophyceae</taxon>
        <taxon>Prymnesiales</taxon>
        <taxon>Chrysochromulinaceae</taxon>
        <taxon>Chrysochromulina</taxon>
    </lineage>
</organism>
<proteinExistence type="predicted"/>
<dbReference type="PROSITE" id="PS50222">
    <property type="entry name" value="EF_HAND_2"/>
    <property type="match status" value="2"/>
</dbReference>
<gene>
    <name evidence="3" type="ORF">Ctob_012137</name>
</gene>
<evidence type="ECO:0000259" key="2">
    <source>
        <dbReference type="PROSITE" id="PS50222"/>
    </source>
</evidence>
<name>A0A0M0LQ08_9EUKA</name>
<dbReference type="SMART" id="SM00054">
    <property type="entry name" value="EFh"/>
    <property type="match status" value="2"/>
</dbReference>
<dbReference type="Pfam" id="PF13499">
    <property type="entry name" value="EF-hand_7"/>
    <property type="match status" value="1"/>
</dbReference>
<dbReference type="InterPro" id="IPR018247">
    <property type="entry name" value="EF_Hand_1_Ca_BS"/>
</dbReference>
<evidence type="ECO:0000313" key="3">
    <source>
        <dbReference type="EMBL" id="KOO53076.1"/>
    </source>
</evidence>
<dbReference type="PROSITE" id="PS00018">
    <property type="entry name" value="EF_HAND_1"/>
    <property type="match status" value="2"/>
</dbReference>
<comment type="caution">
    <text evidence="3">The sequence shown here is derived from an EMBL/GenBank/DDBJ whole genome shotgun (WGS) entry which is preliminary data.</text>
</comment>
<feature type="domain" description="EF-hand" evidence="2">
    <location>
        <begin position="52"/>
        <end position="87"/>
    </location>
</feature>
<dbReference type="AlphaFoldDB" id="A0A0M0LQ08"/>
<keyword evidence="4" id="KW-1185">Reference proteome</keyword>
<evidence type="ECO:0000256" key="1">
    <source>
        <dbReference type="ARBA" id="ARBA00022837"/>
    </source>
</evidence>
<dbReference type="OrthoDB" id="191686at2759"/>
<dbReference type="Proteomes" id="UP000037460">
    <property type="component" value="Unassembled WGS sequence"/>
</dbReference>
<keyword evidence="1" id="KW-0106">Calcium</keyword>